<organism evidence="2 3">
    <name type="scientific">Circinella minor</name>
    <dbReference type="NCBI Taxonomy" id="1195481"/>
    <lineage>
        <taxon>Eukaryota</taxon>
        <taxon>Fungi</taxon>
        <taxon>Fungi incertae sedis</taxon>
        <taxon>Mucoromycota</taxon>
        <taxon>Mucoromycotina</taxon>
        <taxon>Mucoromycetes</taxon>
        <taxon>Mucorales</taxon>
        <taxon>Lichtheimiaceae</taxon>
        <taxon>Circinella</taxon>
    </lineage>
</organism>
<name>A0A8H7VJ12_9FUNG</name>
<keyword evidence="3" id="KW-1185">Reference proteome</keyword>
<dbReference type="Proteomes" id="UP000646827">
    <property type="component" value="Unassembled WGS sequence"/>
</dbReference>
<evidence type="ECO:0000313" key="3">
    <source>
        <dbReference type="Proteomes" id="UP000646827"/>
    </source>
</evidence>
<feature type="compositionally biased region" description="Basic and acidic residues" evidence="1">
    <location>
        <begin position="30"/>
        <end position="45"/>
    </location>
</feature>
<gene>
    <name evidence="2" type="ORF">INT45_006304</name>
</gene>
<comment type="caution">
    <text evidence="2">The sequence shown here is derived from an EMBL/GenBank/DDBJ whole genome shotgun (WGS) entry which is preliminary data.</text>
</comment>
<protein>
    <submittedName>
        <fullName evidence="2">Uncharacterized protein</fullName>
    </submittedName>
</protein>
<reference evidence="2 3" key="1">
    <citation type="submission" date="2020-12" db="EMBL/GenBank/DDBJ databases">
        <title>Metabolic potential, ecology and presence of endohyphal bacteria is reflected in genomic diversity of Mucoromycotina.</title>
        <authorList>
            <person name="Muszewska A."/>
            <person name="Okrasinska A."/>
            <person name="Steczkiewicz K."/>
            <person name="Drgas O."/>
            <person name="Orlowska M."/>
            <person name="Perlinska-Lenart U."/>
            <person name="Aleksandrzak-Piekarczyk T."/>
            <person name="Szatraj K."/>
            <person name="Zielenkiewicz U."/>
            <person name="Pilsyk S."/>
            <person name="Malc E."/>
            <person name="Mieczkowski P."/>
            <person name="Kruszewska J.S."/>
            <person name="Biernat P."/>
            <person name="Pawlowska J."/>
        </authorList>
    </citation>
    <scope>NUCLEOTIDE SEQUENCE [LARGE SCALE GENOMIC DNA]</scope>
    <source>
        <strain evidence="2 3">CBS 142.35</strain>
    </source>
</reference>
<evidence type="ECO:0000313" key="2">
    <source>
        <dbReference type="EMBL" id="KAG2216354.1"/>
    </source>
</evidence>
<sequence>MHFTDSTNAVLSVEEVRWHREVRRYQGVKVSRDKEDETENSREEYENGSNDDEDDGAPEPFGWGTSWEESYHDMLDSRSGVLGSNIEWLEI</sequence>
<proteinExistence type="predicted"/>
<feature type="region of interest" description="Disordered" evidence="1">
    <location>
        <begin position="28"/>
        <end position="66"/>
    </location>
</feature>
<dbReference type="AlphaFoldDB" id="A0A8H7VJ12"/>
<accession>A0A8H7VJ12</accession>
<dbReference type="EMBL" id="JAEPRB010000417">
    <property type="protein sequence ID" value="KAG2216354.1"/>
    <property type="molecule type" value="Genomic_DNA"/>
</dbReference>
<evidence type="ECO:0000256" key="1">
    <source>
        <dbReference type="SAM" id="MobiDB-lite"/>
    </source>
</evidence>